<dbReference type="EMBL" id="JBEPML010000025">
    <property type="protein sequence ID" value="MET3794515.1"/>
    <property type="molecule type" value="Genomic_DNA"/>
</dbReference>
<sequence length="167" mass="18139">MMTVQTIPITLTVNGNCVAAEVPPRLLLSDFLRHNLGLTGTHVSCEIGACGVCTVLLDGRPVRSCLTLAVQADEAEIESVESLSDGDELSPLQAAFWRNHSLQCGFCTPGFLMTLTALFRRNPNASDEEILEALDNVLCRCTGYVNIIKAAKQVRDQLSSHIRKQPA</sequence>
<protein>
    <submittedName>
        <fullName evidence="7">Carbon-monoxide dehydrogenase small subunit</fullName>
        <ecNumber evidence="7">1.2.7.4</ecNumber>
    </submittedName>
</protein>
<evidence type="ECO:0000313" key="8">
    <source>
        <dbReference type="Proteomes" id="UP001549076"/>
    </source>
</evidence>
<evidence type="ECO:0000256" key="5">
    <source>
        <dbReference type="ARBA" id="ARBA00023014"/>
    </source>
</evidence>
<proteinExistence type="predicted"/>
<dbReference type="Pfam" id="PF00111">
    <property type="entry name" value="Fer2"/>
    <property type="match status" value="1"/>
</dbReference>
<evidence type="ECO:0000256" key="3">
    <source>
        <dbReference type="ARBA" id="ARBA00023002"/>
    </source>
</evidence>
<dbReference type="PANTHER" id="PTHR44379">
    <property type="entry name" value="OXIDOREDUCTASE WITH IRON-SULFUR SUBUNIT"/>
    <property type="match status" value="1"/>
</dbReference>
<dbReference type="SUPFAM" id="SSF54292">
    <property type="entry name" value="2Fe-2S ferredoxin-like"/>
    <property type="match status" value="1"/>
</dbReference>
<gene>
    <name evidence="7" type="ORF">ABID37_004755</name>
</gene>
<dbReference type="EC" id="1.2.7.4" evidence="7"/>
<dbReference type="Gene3D" id="3.10.20.30">
    <property type="match status" value="1"/>
</dbReference>
<evidence type="ECO:0000256" key="2">
    <source>
        <dbReference type="ARBA" id="ARBA00022723"/>
    </source>
</evidence>
<dbReference type="InterPro" id="IPR012675">
    <property type="entry name" value="Beta-grasp_dom_sf"/>
</dbReference>
<evidence type="ECO:0000313" key="7">
    <source>
        <dbReference type="EMBL" id="MET3794515.1"/>
    </source>
</evidence>
<reference evidence="7 8" key="1">
    <citation type="submission" date="2024-06" db="EMBL/GenBank/DDBJ databases">
        <title>Genomic Encyclopedia of Type Strains, Phase IV (KMG-IV): sequencing the most valuable type-strain genomes for metagenomic binning, comparative biology and taxonomic classification.</title>
        <authorList>
            <person name="Goeker M."/>
        </authorList>
    </citation>
    <scope>NUCLEOTIDE SEQUENCE [LARGE SCALE GENOMIC DNA]</scope>
    <source>
        <strain evidence="7 8">DSM 27865</strain>
    </source>
</reference>
<dbReference type="Gene3D" id="1.10.150.120">
    <property type="entry name" value="[2Fe-2S]-binding domain"/>
    <property type="match status" value="1"/>
</dbReference>
<accession>A0ABV2N6Q8</accession>
<evidence type="ECO:0000256" key="4">
    <source>
        <dbReference type="ARBA" id="ARBA00023004"/>
    </source>
</evidence>
<dbReference type="CDD" id="cd00207">
    <property type="entry name" value="fer2"/>
    <property type="match status" value="1"/>
</dbReference>
<organism evidence="7 8">
    <name type="scientific">Aquamicrobium terrae</name>
    <dbReference type="NCBI Taxonomy" id="1324945"/>
    <lineage>
        <taxon>Bacteria</taxon>
        <taxon>Pseudomonadati</taxon>
        <taxon>Pseudomonadota</taxon>
        <taxon>Alphaproteobacteria</taxon>
        <taxon>Hyphomicrobiales</taxon>
        <taxon>Phyllobacteriaceae</taxon>
        <taxon>Aquamicrobium</taxon>
    </lineage>
</organism>
<dbReference type="InterPro" id="IPR051452">
    <property type="entry name" value="Diverse_Oxidoreductases"/>
</dbReference>
<name>A0ABV2N6Q8_9HYPH</name>
<dbReference type="Proteomes" id="UP001549076">
    <property type="component" value="Unassembled WGS sequence"/>
</dbReference>
<dbReference type="InterPro" id="IPR002888">
    <property type="entry name" value="2Fe-2S-bd"/>
</dbReference>
<dbReference type="PANTHER" id="PTHR44379:SF5">
    <property type="entry name" value="OXIDOREDUCTASE WITH IRON-SULFUR SUBUNIT"/>
    <property type="match status" value="1"/>
</dbReference>
<keyword evidence="2" id="KW-0479">Metal-binding</keyword>
<evidence type="ECO:0000259" key="6">
    <source>
        <dbReference type="PROSITE" id="PS51085"/>
    </source>
</evidence>
<dbReference type="PROSITE" id="PS00197">
    <property type="entry name" value="2FE2S_FER_1"/>
    <property type="match status" value="1"/>
</dbReference>
<dbReference type="InterPro" id="IPR036010">
    <property type="entry name" value="2Fe-2S_ferredoxin-like_sf"/>
</dbReference>
<dbReference type="InterPro" id="IPR001041">
    <property type="entry name" value="2Fe-2S_ferredoxin-type"/>
</dbReference>
<dbReference type="PROSITE" id="PS51085">
    <property type="entry name" value="2FE2S_FER_2"/>
    <property type="match status" value="1"/>
</dbReference>
<keyword evidence="8" id="KW-1185">Reference proteome</keyword>
<keyword evidence="1" id="KW-0001">2Fe-2S</keyword>
<keyword evidence="5" id="KW-0411">Iron-sulfur</keyword>
<keyword evidence="4" id="KW-0408">Iron</keyword>
<keyword evidence="3 7" id="KW-0560">Oxidoreductase</keyword>
<comment type="caution">
    <text evidence="7">The sequence shown here is derived from an EMBL/GenBank/DDBJ whole genome shotgun (WGS) entry which is preliminary data.</text>
</comment>
<dbReference type="InterPro" id="IPR036884">
    <property type="entry name" value="2Fe-2S-bd_dom_sf"/>
</dbReference>
<dbReference type="Pfam" id="PF01799">
    <property type="entry name" value="Fer2_2"/>
    <property type="match status" value="1"/>
</dbReference>
<feature type="domain" description="2Fe-2S ferredoxin-type" evidence="6">
    <location>
        <begin position="7"/>
        <end position="83"/>
    </location>
</feature>
<dbReference type="SUPFAM" id="SSF47741">
    <property type="entry name" value="CO dehydrogenase ISP C-domain like"/>
    <property type="match status" value="1"/>
</dbReference>
<dbReference type="InterPro" id="IPR006058">
    <property type="entry name" value="2Fe2S_fd_BS"/>
</dbReference>
<evidence type="ECO:0000256" key="1">
    <source>
        <dbReference type="ARBA" id="ARBA00022714"/>
    </source>
</evidence>
<dbReference type="GO" id="GO:0043885">
    <property type="term" value="F:anaerobic carbon-monoxide dehydrogenase activity"/>
    <property type="evidence" value="ECO:0007669"/>
    <property type="project" value="UniProtKB-EC"/>
</dbReference>
<dbReference type="RefSeq" id="WP_354199347.1">
    <property type="nucleotide sequence ID" value="NZ_JBEPML010000025.1"/>
</dbReference>